<dbReference type="Gene3D" id="2.60.120.1440">
    <property type="match status" value="1"/>
</dbReference>
<feature type="domain" description="FecR protein" evidence="1">
    <location>
        <begin position="98"/>
        <end position="189"/>
    </location>
</feature>
<dbReference type="PIRSF" id="PIRSF018266">
    <property type="entry name" value="FecR"/>
    <property type="match status" value="1"/>
</dbReference>
<sequence length="307" mass="34257">MHWHFELQEPEVSPATLAAWMAWRQAQPMHEHAWQRAEAFAQRMGDLRNPGQRRLAQAALRPGSSRRSVLKQLSVLMAAGASAWYMKDTALVQDFSADYHSRVGEQRRISLADDTELQLNTDTAVNVATEQNQRRIQLLRGELLITRSNAGARRMLSVHTAQGRLEAQLGQFSVRQRAGVTQISVYRGTLVLSPALLAQPPITLQAGERASFAETGVVSWQPEPLAAPAWSQGMLVAQNQPLAEFIAELSRYRRGHLACDPALARLRVSGTFPLADTDKVILAVANTLQLEVEHFTRYWVTLKPRIA</sequence>
<evidence type="ECO:0000313" key="3">
    <source>
        <dbReference type="EMBL" id="VVM56726.1"/>
    </source>
</evidence>
<protein>
    <submittedName>
        <fullName evidence="3">Protein FecR</fullName>
    </submittedName>
</protein>
<reference evidence="3 4" key="1">
    <citation type="submission" date="2019-09" db="EMBL/GenBank/DDBJ databases">
        <authorList>
            <person name="Chandra G."/>
            <person name="Truman W A."/>
        </authorList>
    </citation>
    <scope>NUCLEOTIDE SEQUENCE [LARGE SCALE GENOMIC DNA]</scope>
    <source>
        <strain evidence="3">PS631</strain>
    </source>
</reference>
<dbReference type="GO" id="GO:0016989">
    <property type="term" value="F:sigma factor antagonist activity"/>
    <property type="evidence" value="ECO:0007669"/>
    <property type="project" value="TreeGrafter"/>
</dbReference>
<accession>A0A5E6QK72</accession>
<proteinExistence type="predicted"/>
<dbReference type="EMBL" id="CABVHF010000001">
    <property type="protein sequence ID" value="VVM56726.1"/>
    <property type="molecule type" value="Genomic_DNA"/>
</dbReference>
<evidence type="ECO:0000259" key="1">
    <source>
        <dbReference type="Pfam" id="PF04773"/>
    </source>
</evidence>
<dbReference type="InterPro" id="IPR006860">
    <property type="entry name" value="FecR"/>
</dbReference>
<dbReference type="Proteomes" id="UP000399692">
    <property type="component" value="Unassembled WGS sequence"/>
</dbReference>
<evidence type="ECO:0000313" key="4">
    <source>
        <dbReference type="Proteomes" id="UP000399692"/>
    </source>
</evidence>
<dbReference type="Pfam" id="PF16220">
    <property type="entry name" value="DUF4880"/>
    <property type="match status" value="1"/>
</dbReference>
<evidence type="ECO:0000259" key="2">
    <source>
        <dbReference type="Pfam" id="PF16220"/>
    </source>
</evidence>
<dbReference type="InterPro" id="IPR032623">
    <property type="entry name" value="FecR_N"/>
</dbReference>
<dbReference type="OrthoDB" id="1099576at2"/>
<dbReference type="InterPro" id="IPR012373">
    <property type="entry name" value="Ferrdict_sens_TM"/>
</dbReference>
<gene>
    <name evidence="3" type="primary">fecR_6</name>
    <name evidence="3" type="ORF">PS631_01108</name>
</gene>
<dbReference type="AlphaFoldDB" id="A0A5E6QK72"/>
<name>A0A5E6QK72_PSEFL</name>
<dbReference type="PANTHER" id="PTHR30273">
    <property type="entry name" value="PERIPLASMIC SIGNAL SENSOR AND SIGMA FACTOR ACTIVATOR FECR-RELATED"/>
    <property type="match status" value="1"/>
</dbReference>
<organism evidence="3 4">
    <name type="scientific">Pseudomonas fluorescens</name>
    <dbReference type="NCBI Taxonomy" id="294"/>
    <lineage>
        <taxon>Bacteria</taxon>
        <taxon>Pseudomonadati</taxon>
        <taxon>Pseudomonadota</taxon>
        <taxon>Gammaproteobacteria</taxon>
        <taxon>Pseudomonadales</taxon>
        <taxon>Pseudomonadaceae</taxon>
        <taxon>Pseudomonas</taxon>
    </lineage>
</organism>
<dbReference type="PANTHER" id="PTHR30273:SF2">
    <property type="entry name" value="PROTEIN FECR"/>
    <property type="match status" value="1"/>
</dbReference>
<dbReference type="Pfam" id="PF04773">
    <property type="entry name" value="FecR"/>
    <property type="match status" value="1"/>
</dbReference>
<feature type="domain" description="FecR N-terminal" evidence="2">
    <location>
        <begin position="2"/>
        <end position="39"/>
    </location>
</feature>